<dbReference type="EMBL" id="JAEPRQ010000003">
    <property type="protein sequence ID" value="MBK4216497.1"/>
    <property type="molecule type" value="Genomic_DNA"/>
</dbReference>
<dbReference type="PANTHER" id="PTHR35861">
    <property type="match status" value="1"/>
</dbReference>
<dbReference type="RefSeq" id="WP_200686399.1">
    <property type="nucleotide sequence ID" value="NZ_JAEPRQ010000003.1"/>
</dbReference>
<evidence type="ECO:0000259" key="2">
    <source>
        <dbReference type="Pfam" id="PF04984"/>
    </source>
</evidence>
<comment type="caution">
    <text evidence="4">The sequence shown here is derived from an EMBL/GenBank/DDBJ whole genome shotgun (WGS) entry which is preliminary data.</text>
</comment>
<feature type="domain" description="Tail sheath protein subtilisin-like" evidence="2">
    <location>
        <begin position="203"/>
        <end position="331"/>
    </location>
</feature>
<evidence type="ECO:0000256" key="1">
    <source>
        <dbReference type="ARBA" id="ARBA00008005"/>
    </source>
</evidence>
<evidence type="ECO:0000259" key="3">
    <source>
        <dbReference type="Pfam" id="PF17482"/>
    </source>
</evidence>
<dbReference type="Pfam" id="PF17482">
    <property type="entry name" value="Phage_sheath_1C"/>
    <property type="match status" value="1"/>
</dbReference>
<accession>A0A934VYY9</accession>
<dbReference type="InterPro" id="IPR035089">
    <property type="entry name" value="Phage_sheath_subtilisin"/>
</dbReference>
<proteinExistence type="inferred from homology"/>
<dbReference type="PANTHER" id="PTHR35861:SF1">
    <property type="entry name" value="PHAGE TAIL SHEATH PROTEIN"/>
    <property type="match status" value="1"/>
</dbReference>
<dbReference type="Gene3D" id="3.40.50.11780">
    <property type="match status" value="1"/>
</dbReference>
<dbReference type="InterPro" id="IPR020287">
    <property type="entry name" value="Tail_sheath_C"/>
</dbReference>
<organism evidence="4 5">
    <name type="scientific">Paracoccus caeni</name>
    <dbReference type="NCBI Taxonomy" id="657651"/>
    <lineage>
        <taxon>Bacteria</taxon>
        <taxon>Pseudomonadati</taxon>
        <taxon>Pseudomonadota</taxon>
        <taxon>Alphaproteobacteria</taxon>
        <taxon>Rhodobacterales</taxon>
        <taxon>Paracoccaceae</taxon>
        <taxon>Paracoccus</taxon>
    </lineage>
</organism>
<dbReference type="AlphaFoldDB" id="A0A934VYY9"/>
<sequence length="452" mass="48907">MAMTYQIPGVYARPRPRAEGFPRVRTDVTGFVGIAGPRHLGEAVAVNDWQGYVAAYRTDGLGNPVPPPPGAVLDKAVRDYFANGGRRLWIVNVAASVDALPAAQLLNRMLGLDNLAGHHGLELLLRQSEVMLVALPDLDAEIVVEDDRAEPLPPRGNPCFGPCRTIRSDGANGHGAASAHSFGRAIPADDMLWAQQYLLTRLERERWRWFALLAPPSGYTLARAMDWRTRLTQAMGGSDLGALYWPWLLVQDSPGAPVELRSPIGAVAGIFAATDIAEGPHVAPANRPVSGVVGLETPIGDRENARAYEAGINLLRSFPGQGIRVWGARTLLWQGPLDAADPLSFVNARRCLSAIARSAEVVGQPMVFEPNTALLRIKFHQLMVDYLRRVFATGALKGAQPEDAFFVKVETVESTAEGHLECTIGVALAQPAEFIEFRIGREGGVIERAEAV</sequence>
<comment type="similarity">
    <text evidence="1">Belongs to the myoviridae tail sheath protein family.</text>
</comment>
<gene>
    <name evidence="4" type="ORF">JJJ17_11220</name>
</gene>
<dbReference type="Proteomes" id="UP000640485">
    <property type="component" value="Unassembled WGS sequence"/>
</dbReference>
<protein>
    <submittedName>
        <fullName evidence="4">Phage tail sheath family protein</fullName>
    </submittedName>
</protein>
<reference evidence="4" key="1">
    <citation type="submission" date="2021-01" db="EMBL/GenBank/DDBJ databases">
        <title>Paracoccus amoyensis sp. nov., isolated from the surface seawater along the coast of Xiamen Island, China.</title>
        <authorList>
            <person name="Lyu L."/>
        </authorList>
    </citation>
    <scope>NUCLEOTIDE SEQUENCE</scope>
    <source>
        <strain evidence="4">MJ17</strain>
    </source>
</reference>
<evidence type="ECO:0000313" key="4">
    <source>
        <dbReference type="EMBL" id="MBK4216497.1"/>
    </source>
</evidence>
<keyword evidence="5" id="KW-1185">Reference proteome</keyword>
<dbReference type="Pfam" id="PF04984">
    <property type="entry name" value="Phage_sheath_1"/>
    <property type="match status" value="1"/>
</dbReference>
<evidence type="ECO:0000313" key="5">
    <source>
        <dbReference type="Proteomes" id="UP000640485"/>
    </source>
</evidence>
<name>A0A934VYY9_9RHOB</name>
<feature type="domain" description="Tail sheath protein C-terminal" evidence="3">
    <location>
        <begin position="342"/>
        <end position="439"/>
    </location>
</feature>
<dbReference type="InterPro" id="IPR052042">
    <property type="entry name" value="Tail_sheath_structural"/>
</dbReference>